<reference evidence="1" key="1">
    <citation type="journal article" date="2020" name="Nat. Genet.">
        <title>Genomic diversifications of five Gossypium allopolyploid species and their impact on cotton improvement.</title>
        <authorList>
            <person name="Chen Z.J."/>
            <person name="Sreedasyam A."/>
            <person name="Ando A."/>
            <person name="Song Q."/>
            <person name="De Santiago L.M."/>
            <person name="Hulse-Kemp A.M."/>
            <person name="Ding M."/>
            <person name="Ye W."/>
            <person name="Kirkbride R.C."/>
            <person name="Jenkins J."/>
            <person name="Plott C."/>
            <person name="Lovell J."/>
            <person name="Lin Y.M."/>
            <person name="Vaughn R."/>
            <person name="Liu B."/>
            <person name="Simpson S."/>
            <person name="Scheffler B.E."/>
            <person name="Wen L."/>
            <person name="Saski C.A."/>
            <person name="Grover C.E."/>
            <person name="Hu G."/>
            <person name="Conover J.L."/>
            <person name="Carlson J.W."/>
            <person name="Shu S."/>
            <person name="Boston L.B."/>
            <person name="Williams M."/>
            <person name="Peterson D.G."/>
            <person name="McGee K."/>
            <person name="Jones D.C."/>
            <person name="Wendel J.F."/>
            <person name="Stelly D.M."/>
            <person name="Grimwood J."/>
            <person name="Schmutz J."/>
        </authorList>
    </citation>
    <scope>NUCLEOTIDE SEQUENCE [LARGE SCALE GENOMIC DNA]</scope>
    <source>
        <strain evidence="1">cv. TM-1</strain>
    </source>
</reference>
<dbReference type="Proteomes" id="UP000818029">
    <property type="component" value="Chromosome A10"/>
</dbReference>
<reference evidence="2" key="2">
    <citation type="submission" date="2025-08" db="UniProtKB">
        <authorList>
            <consortium name="RefSeq"/>
        </authorList>
    </citation>
    <scope>IDENTIFICATION</scope>
</reference>
<gene>
    <name evidence="2" type="primary">LOC121208446</name>
</gene>
<name>A0ABM2YZ66_GOSHI</name>
<accession>A0ABM2YZ66</accession>
<evidence type="ECO:0000313" key="2">
    <source>
        <dbReference type="RefSeq" id="XP_040935012.1"/>
    </source>
</evidence>
<protein>
    <submittedName>
        <fullName evidence="2">Uncharacterized protein</fullName>
    </submittedName>
</protein>
<keyword evidence="1" id="KW-1185">Reference proteome</keyword>
<evidence type="ECO:0000313" key="1">
    <source>
        <dbReference type="Proteomes" id="UP000818029"/>
    </source>
</evidence>
<dbReference type="RefSeq" id="XP_040935012.1">
    <property type="nucleotide sequence ID" value="XM_041079078.1"/>
</dbReference>
<proteinExistence type="predicted"/>
<organism evidence="1 2">
    <name type="scientific">Gossypium hirsutum</name>
    <name type="common">Upland cotton</name>
    <name type="synonym">Gossypium mexicanum</name>
    <dbReference type="NCBI Taxonomy" id="3635"/>
    <lineage>
        <taxon>Eukaryota</taxon>
        <taxon>Viridiplantae</taxon>
        <taxon>Streptophyta</taxon>
        <taxon>Embryophyta</taxon>
        <taxon>Tracheophyta</taxon>
        <taxon>Spermatophyta</taxon>
        <taxon>Magnoliopsida</taxon>
        <taxon>eudicotyledons</taxon>
        <taxon>Gunneridae</taxon>
        <taxon>Pentapetalae</taxon>
        <taxon>rosids</taxon>
        <taxon>malvids</taxon>
        <taxon>Malvales</taxon>
        <taxon>Malvaceae</taxon>
        <taxon>Malvoideae</taxon>
        <taxon>Gossypium</taxon>
    </lineage>
</organism>
<sequence length="133" mass="15153">MDWDLEITNVYMKMILEIQPSKIEGVRREVDGVCCILESGPWGPAIEYSLYGFNEKPLPGLINLIAWLERVVGEMSVARNQVMKSLSIRLLEEGQVNAVMSLLDEMKSNSLQCLASKFFYVTGRRLLTYIALY</sequence>
<dbReference type="GeneID" id="121208446"/>